<reference evidence="2" key="1">
    <citation type="journal article" date="2014" name="Nat. Commun.">
        <title>The emerging biofuel crop Camelina sativa retains a highly undifferentiated hexaploid genome structure.</title>
        <authorList>
            <person name="Kagale S."/>
            <person name="Koh C."/>
            <person name="Nixon J."/>
            <person name="Bollina V."/>
            <person name="Clarke W.E."/>
            <person name="Tuteja R."/>
            <person name="Spillane C."/>
            <person name="Robinson S.J."/>
            <person name="Links M.G."/>
            <person name="Clarke C."/>
            <person name="Higgins E.E."/>
            <person name="Huebert T."/>
            <person name="Sharpe A.G."/>
            <person name="Parkin I.A."/>
        </authorList>
    </citation>
    <scope>NUCLEOTIDE SEQUENCE [LARGE SCALE GENOMIC DNA]</scope>
    <source>
        <strain evidence="2">cv. DH55</strain>
    </source>
</reference>
<organism evidence="2 3">
    <name type="scientific">Camelina sativa</name>
    <name type="common">False flax</name>
    <name type="synonym">Myagrum sativum</name>
    <dbReference type="NCBI Taxonomy" id="90675"/>
    <lineage>
        <taxon>Eukaryota</taxon>
        <taxon>Viridiplantae</taxon>
        <taxon>Streptophyta</taxon>
        <taxon>Embryophyta</taxon>
        <taxon>Tracheophyta</taxon>
        <taxon>Spermatophyta</taxon>
        <taxon>Magnoliopsida</taxon>
        <taxon>eudicotyledons</taxon>
        <taxon>Gunneridae</taxon>
        <taxon>Pentapetalae</taxon>
        <taxon>rosids</taxon>
        <taxon>malvids</taxon>
        <taxon>Brassicales</taxon>
        <taxon>Brassicaceae</taxon>
        <taxon>Camelineae</taxon>
        <taxon>Camelina</taxon>
    </lineage>
</organism>
<evidence type="ECO:0000256" key="1">
    <source>
        <dbReference type="SAM" id="MobiDB-lite"/>
    </source>
</evidence>
<dbReference type="RefSeq" id="XP_010440821.1">
    <property type="nucleotide sequence ID" value="XM_010442519.2"/>
</dbReference>
<evidence type="ECO:0000313" key="2">
    <source>
        <dbReference type="Proteomes" id="UP000694864"/>
    </source>
</evidence>
<sequence length="408" mass="47246">MVLNSLPRIDTVREVGGSHKEKNPSEEKQLIQHEDSVRVKTLCQHQEVIGETESSLTFSMIDSSHKKESVTSNLATNGVLQSQKVENSVLEDHRDASMDQYQSQPELVSDALHSGFCIDILKTQQEGVLEVSELLMCYEKSSEVKTNDVTFQQLDIMSLQRHELHQQRDSVCLVGDWNSFFSVWHHWRNRDLYQFRWLNQQSLQQIEEYTVAEDHYIFIRRRYIKLLRLQQWVAILHTYGKQRLGDFSQSSLLVAATLWSTMINRGIVSYHSWHRWKARYLQNFEYKFDAGSKQKCVGNITAKQSYERKFIGLYSAYGERNVYYSVWHCWRKKNLQLINLNNGCSEPQSPDLHFHGVTYYGTEDDCACSSSAMAGMVVFFASVSIPFALSQLEDKLSSNGGVLISRHM</sequence>
<dbReference type="GeneID" id="104724070"/>
<evidence type="ECO:0000313" key="3">
    <source>
        <dbReference type="RefSeq" id="XP_010440821.1"/>
    </source>
</evidence>
<keyword evidence="2" id="KW-1185">Reference proteome</keyword>
<protein>
    <submittedName>
        <fullName evidence="3">Uncharacterized protein LOC104724070</fullName>
    </submittedName>
</protein>
<reference evidence="3" key="2">
    <citation type="submission" date="2025-08" db="UniProtKB">
        <authorList>
            <consortium name="RefSeq"/>
        </authorList>
    </citation>
    <scope>IDENTIFICATION</scope>
    <source>
        <tissue evidence="3">Leaf</tissue>
    </source>
</reference>
<dbReference type="Proteomes" id="UP000694864">
    <property type="component" value="Chromosome 11"/>
</dbReference>
<proteinExistence type="predicted"/>
<feature type="region of interest" description="Disordered" evidence="1">
    <location>
        <begin position="1"/>
        <end position="29"/>
    </location>
</feature>
<name>A0ABM0UGI5_CAMSA</name>
<accession>A0ABM0UGI5</accession>
<gene>
    <name evidence="3" type="primary">LOC104724070</name>
</gene>
<feature type="compositionally biased region" description="Basic and acidic residues" evidence="1">
    <location>
        <begin position="10"/>
        <end position="29"/>
    </location>
</feature>